<dbReference type="InterPro" id="IPR006259">
    <property type="entry name" value="Adenyl_kin_sub"/>
</dbReference>
<keyword evidence="5" id="KW-0963">Cytoplasm</keyword>
<dbReference type="InterPro" id="IPR027417">
    <property type="entry name" value="P-loop_NTPase"/>
</dbReference>
<evidence type="ECO:0000256" key="4">
    <source>
        <dbReference type="ARBA" id="ARBA00022777"/>
    </source>
</evidence>
<dbReference type="NCBIfam" id="NF011105">
    <property type="entry name" value="PRK14532.1"/>
    <property type="match status" value="1"/>
</dbReference>
<feature type="binding site" evidence="5">
    <location>
        <position position="166"/>
    </location>
    <ligand>
        <name>Zn(2+)</name>
        <dbReference type="ChEBI" id="CHEBI:29105"/>
        <note>structural</note>
    </ligand>
</feature>
<feature type="domain" description="Adenylate kinase active site lid" evidence="8">
    <location>
        <begin position="140"/>
        <end position="176"/>
    </location>
</feature>
<dbReference type="Pfam" id="PF05191">
    <property type="entry name" value="ADK_lid"/>
    <property type="match status" value="1"/>
</dbReference>
<evidence type="ECO:0000259" key="8">
    <source>
        <dbReference type="Pfam" id="PF05191"/>
    </source>
</evidence>
<feature type="binding site" evidence="5">
    <location>
        <begin position="98"/>
        <end position="101"/>
    </location>
    <ligand>
        <name>AMP</name>
        <dbReference type="ChEBI" id="CHEBI:456215"/>
    </ligand>
</feature>
<dbReference type="CDD" id="cd01428">
    <property type="entry name" value="ADK"/>
    <property type="match status" value="1"/>
</dbReference>
<evidence type="ECO:0000313" key="10">
    <source>
        <dbReference type="Proteomes" id="UP001165396"/>
    </source>
</evidence>
<evidence type="ECO:0000256" key="5">
    <source>
        <dbReference type="HAMAP-Rule" id="MF_00235"/>
    </source>
</evidence>
<evidence type="ECO:0000256" key="3">
    <source>
        <dbReference type="ARBA" id="ARBA00022741"/>
    </source>
</evidence>
<comment type="subunit">
    <text evidence="5 7">Monomer.</text>
</comment>
<evidence type="ECO:0000313" key="9">
    <source>
        <dbReference type="EMBL" id="MCR8825746.1"/>
    </source>
</evidence>
<comment type="function">
    <text evidence="5">Catalyzes the reversible transfer of the terminal phosphate group between ATP and AMP. Plays an important role in cellular energy homeostasis and in adenine nucleotide metabolism.</text>
</comment>
<keyword evidence="1 5" id="KW-0808">Transferase</keyword>
<comment type="pathway">
    <text evidence="5">Purine metabolism; AMP biosynthesis via salvage pathway; AMP from ADP: step 1/1.</text>
</comment>
<dbReference type="NCBIfam" id="NF001380">
    <property type="entry name" value="PRK00279.1-2"/>
    <property type="match status" value="1"/>
</dbReference>
<keyword evidence="5 7" id="KW-0067">ATP-binding</keyword>
<keyword evidence="5" id="KW-0479">Metal-binding</keyword>
<feature type="region of interest" description="NMP" evidence="5">
    <location>
        <begin position="43"/>
        <end position="72"/>
    </location>
</feature>
<dbReference type="RefSeq" id="WP_258293420.1">
    <property type="nucleotide sequence ID" value="NZ_JANKJG010000002.1"/>
</dbReference>
<comment type="similarity">
    <text evidence="5 6">Belongs to the adenylate kinase family.</text>
</comment>
<protein>
    <recommendedName>
        <fullName evidence="5 7">Adenylate kinase</fullName>
        <shortName evidence="5">AK</shortName>
        <ecNumber evidence="5 7">2.7.4.3</ecNumber>
    </recommendedName>
    <alternativeName>
        <fullName evidence="5">ATP-AMP transphosphorylase</fullName>
    </alternativeName>
    <alternativeName>
        <fullName evidence="5">ATP:AMP phosphotransferase</fullName>
    </alternativeName>
    <alternativeName>
        <fullName evidence="5">Adenylate monophosphate kinase</fullName>
    </alternativeName>
</protein>
<feature type="binding site" evidence="5">
    <location>
        <position position="49"/>
    </location>
    <ligand>
        <name>AMP</name>
        <dbReference type="ChEBI" id="CHEBI:456215"/>
    </ligand>
</feature>
<proteinExistence type="inferred from homology"/>
<dbReference type="HAMAP" id="MF_00235">
    <property type="entry name" value="Adenylate_kinase_Adk"/>
    <property type="match status" value="1"/>
</dbReference>
<evidence type="ECO:0000256" key="7">
    <source>
        <dbReference type="RuleBase" id="RU003331"/>
    </source>
</evidence>
<feature type="binding site" evidence="5">
    <location>
        <position position="105"/>
    </location>
    <ligand>
        <name>AMP</name>
        <dbReference type="ChEBI" id="CHEBI:456215"/>
    </ligand>
</feature>
<keyword evidence="3 5" id="KW-0547">Nucleotide-binding</keyword>
<feature type="binding site" evidence="5">
    <location>
        <position position="174"/>
    </location>
    <ligand>
        <name>AMP</name>
        <dbReference type="ChEBI" id="CHEBI:456215"/>
    </ligand>
</feature>
<dbReference type="EC" id="2.7.4.3" evidence="5 7"/>
<feature type="binding site" evidence="5">
    <location>
        <begin position="70"/>
        <end position="72"/>
    </location>
    <ligand>
        <name>AMP</name>
        <dbReference type="ChEBI" id="CHEBI:456215"/>
    </ligand>
</feature>
<dbReference type="GO" id="GO:0004017">
    <property type="term" value="F:AMP kinase activity"/>
    <property type="evidence" value="ECO:0007669"/>
    <property type="project" value="UniProtKB-EC"/>
</dbReference>
<feature type="binding site" evidence="5">
    <location>
        <position position="143"/>
    </location>
    <ligand>
        <name>Zn(2+)</name>
        <dbReference type="ChEBI" id="CHEBI:29105"/>
        <note>structural</note>
    </ligand>
</feature>
<sequence length="232" mass="24441">MTETKTDGATLAPPVLILLGPPGAGKGTQARMLQKRYGLVQLSTGDLLRAAVAEGSEAGKAADKVMKSGGLVSDDIVIAILRDRLAAPDTAKGVILDGFPRTTVQAEALDDLLAESGQQIDAAISLEVDDEAMVHRIAGRYACAACGEGYHDSFKQPQVEGVCDVCGASNMKRRADDNAETVAERLAAYHRQTAPLITYYEKRGALQRIDAMGPIDEIATTVSRAVSKATKG</sequence>
<dbReference type="SUPFAM" id="SSF52540">
    <property type="entry name" value="P-loop containing nucleoside triphosphate hydrolases"/>
    <property type="match status" value="1"/>
</dbReference>
<feature type="binding site" evidence="5">
    <location>
        <position position="44"/>
    </location>
    <ligand>
        <name>AMP</name>
        <dbReference type="ChEBI" id="CHEBI:456215"/>
    </ligand>
</feature>
<dbReference type="Gene3D" id="3.40.50.300">
    <property type="entry name" value="P-loop containing nucleotide triphosphate hydrolases"/>
    <property type="match status" value="1"/>
</dbReference>
<dbReference type="InterPro" id="IPR000850">
    <property type="entry name" value="Adenylat/UMP-CMP_kin"/>
</dbReference>
<dbReference type="Pfam" id="PF00406">
    <property type="entry name" value="ADK"/>
    <property type="match status" value="1"/>
</dbReference>
<keyword evidence="5" id="KW-0862">Zinc</keyword>
<comment type="caution">
    <text evidence="9">The sequence shown here is derived from an EMBL/GenBank/DDBJ whole genome shotgun (WGS) entry which is preliminary data.</text>
</comment>
<gene>
    <name evidence="5" type="primary">adk</name>
    <name evidence="9" type="ORF">NTA49_04280</name>
</gene>
<feature type="binding site" evidence="5">
    <location>
        <begin position="23"/>
        <end position="28"/>
    </location>
    <ligand>
        <name>ATP</name>
        <dbReference type="ChEBI" id="CHEBI:30616"/>
    </ligand>
</feature>
<evidence type="ECO:0000256" key="6">
    <source>
        <dbReference type="RuleBase" id="RU003330"/>
    </source>
</evidence>
<dbReference type="Proteomes" id="UP001165396">
    <property type="component" value="Unassembled WGS sequence"/>
</dbReference>
<keyword evidence="2 5" id="KW-0545">Nucleotide biosynthesis</keyword>
<reference evidence="9" key="1">
    <citation type="submission" date="2022-07" db="EMBL/GenBank/DDBJ databases">
        <title>Pseudosulfitobacter sp. strain AP-MA-4, whole genome sequence.</title>
        <authorList>
            <person name="Jiang Y."/>
        </authorList>
    </citation>
    <scope>NUCLEOTIDE SEQUENCE</scope>
    <source>
        <strain evidence="9">AP-MA-4</strain>
    </source>
</reference>
<comment type="domain">
    <text evidence="5">Consists of three domains, a large central CORE domain and two small peripheral domains, NMPbind and LID, which undergo movements during catalysis. The LID domain closes over the site of phosphoryl transfer upon ATP binding. Assembling and dissambling the active center during each catalytic cycle provides an effective means to prevent ATP hydrolysis. Some bacteria have evolved a zinc-coordinating structure that stabilizes the LID domain.</text>
</comment>
<dbReference type="NCBIfam" id="TIGR01351">
    <property type="entry name" value="adk"/>
    <property type="match status" value="1"/>
</dbReference>
<organism evidence="9 10">
    <name type="scientific">Pseudosulfitobacter koreensis</name>
    <dbReference type="NCBI Taxonomy" id="2968472"/>
    <lineage>
        <taxon>Bacteria</taxon>
        <taxon>Pseudomonadati</taxon>
        <taxon>Pseudomonadota</taxon>
        <taxon>Alphaproteobacteria</taxon>
        <taxon>Rhodobacterales</taxon>
        <taxon>Roseobacteraceae</taxon>
        <taxon>Pseudosulfitobacter</taxon>
    </lineage>
</organism>
<dbReference type="InterPro" id="IPR007862">
    <property type="entry name" value="Adenylate_kinase_lid-dom"/>
</dbReference>
<dbReference type="PANTHER" id="PTHR23359">
    <property type="entry name" value="NUCLEOTIDE KINASE"/>
    <property type="match status" value="1"/>
</dbReference>
<feature type="binding site" evidence="5">
    <location>
        <position position="146"/>
    </location>
    <ligand>
        <name>Zn(2+)</name>
        <dbReference type="ChEBI" id="CHEBI:29105"/>
        <note>structural</note>
    </ligand>
</feature>
<dbReference type="EMBL" id="JANKJG010000002">
    <property type="protein sequence ID" value="MCR8825746.1"/>
    <property type="molecule type" value="Genomic_DNA"/>
</dbReference>
<keyword evidence="4 5" id="KW-0418">Kinase</keyword>
<feature type="binding site" evidence="5">
    <location>
        <position position="213"/>
    </location>
    <ligand>
        <name>ATP</name>
        <dbReference type="ChEBI" id="CHEBI:30616"/>
    </ligand>
</feature>
<keyword evidence="10" id="KW-1185">Reference proteome</keyword>
<evidence type="ECO:0000256" key="1">
    <source>
        <dbReference type="ARBA" id="ARBA00022679"/>
    </source>
</evidence>
<dbReference type="PRINTS" id="PR00094">
    <property type="entry name" value="ADENYLTKNASE"/>
</dbReference>
<accession>A0ABT1YXZ2</accession>
<dbReference type="NCBIfam" id="NF001381">
    <property type="entry name" value="PRK00279.1-3"/>
    <property type="match status" value="1"/>
</dbReference>
<feature type="binding site" evidence="5">
    <location>
        <position position="185"/>
    </location>
    <ligand>
        <name>AMP</name>
        <dbReference type="ChEBI" id="CHEBI:456215"/>
    </ligand>
</feature>
<dbReference type="PROSITE" id="PS00113">
    <property type="entry name" value="ADENYLATE_KINASE"/>
    <property type="match status" value="1"/>
</dbReference>
<comment type="catalytic activity">
    <reaction evidence="5 7">
        <text>AMP + ATP = 2 ADP</text>
        <dbReference type="Rhea" id="RHEA:12973"/>
        <dbReference type="ChEBI" id="CHEBI:30616"/>
        <dbReference type="ChEBI" id="CHEBI:456215"/>
        <dbReference type="ChEBI" id="CHEBI:456216"/>
        <dbReference type="EC" id="2.7.4.3"/>
    </reaction>
</comment>
<dbReference type="InterPro" id="IPR033690">
    <property type="entry name" value="Adenylat_kinase_CS"/>
</dbReference>
<comment type="caution">
    <text evidence="5">Lacks conserved residue(s) required for the propagation of feature annotation.</text>
</comment>
<comment type="subcellular location">
    <subcellularLocation>
        <location evidence="5 7">Cytoplasm</location>
    </subcellularLocation>
</comment>
<feature type="binding site" evidence="5">
    <location>
        <position position="140"/>
    </location>
    <ligand>
        <name>ATP</name>
        <dbReference type="ChEBI" id="CHEBI:30616"/>
    </ligand>
</feature>
<dbReference type="NCBIfam" id="NF011100">
    <property type="entry name" value="PRK14527.1"/>
    <property type="match status" value="1"/>
</dbReference>
<evidence type="ECO:0000256" key="2">
    <source>
        <dbReference type="ARBA" id="ARBA00022727"/>
    </source>
</evidence>
<name>A0ABT1YXZ2_9RHOB</name>
<feature type="binding site" evidence="5">
    <location>
        <position position="163"/>
    </location>
    <ligand>
        <name>Zn(2+)</name>
        <dbReference type="ChEBI" id="CHEBI:29105"/>
        <note>structural</note>
    </ligand>
</feature>